<comment type="caution">
    <text evidence="1">The sequence shown here is derived from an EMBL/GenBank/DDBJ whole genome shotgun (WGS) entry which is preliminary data.</text>
</comment>
<evidence type="ECO:0000313" key="1">
    <source>
        <dbReference type="EMBL" id="CAG7562079.1"/>
    </source>
</evidence>
<sequence length="228" mass="25250">METPSLTTNDVLDKLEGVQYHCRSWDFITNVYVKGKGQPDLLRRDEDTPDDPTEVICSPTSVVTASYSTMTTWWTRHHSPRIYTVFLFGALGSAIRPLAIAAATDEVVREISQEYAILSGGGTPPCLFYRQRPPRCDGLPSSRSRAQEGTFAILARYLLPCDGSRDRCSLEEPITAAFLTNGKSSKMKADVDLDEEAHVVQGVRASSVKKNWVAAQTAHSIRHLDSMD</sequence>
<dbReference type="AlphaFoldDB" id="A0A8J2JAS3"/>
<name>A0A8J2JAS3_FUSEQ</name>
<accession>A0A8J2JAS3</accession>
<protein>
    <submittedName>
        <fullName evidence="1">Uncharacterized protein</fullName>
    </submittedName>
</protein>
<gene>
    <name evidence="1" type="ORF">FEQUK3_LOCUS7842</name>
</gene>
<dbReference type="EMBL" id="CAJSTJ010000146">
    <property type="protein sequence ID" value="CAG7562079.1"/>
    <property type="molecule type" value="Genomic_DNA"/>
</dbReference>
<evidence type="ECO:0000313" key="2">
    <source>
        <dbReference type="Proteomes" id="UP000693738"/>
    </source>
</evidence>
<organism evidence="1 2">
    <name type="scientific">Fusarium equiseti</name>
    <name type="common">Fusarium scirpi</name>
    <dbReference type="NCBI Taxonomy" id="61235"/>
    <lineage>
        <taxon>Eukaryota</taxon>
        <taxon>Fungi</taxon>
        <taxon>Dikarya</taxon>
        <taxon>Ascomycota</taxon>
        <taxon>Pezizomycotina</taxon>
        <taxon>Sordariomycetes</taxon>
        <taxon>Hypocreomycetidae</taxon>
        <taxon>Hypocreales</taxon>
        <taxon>Nectriaceae</taxon>
        <taxon>Fusarium</taxon>
        <taxon>Fusarium incarnatum-equiseti species complex</taxon>
    </lineage>
</organism>
<dbReference type="Proteomes" id="UP000693738">
    <property type="component" value="Unassembled WGS sequence"/>
</dbReference>
<proteinExistence type="predicted"/>
<reference evidence="1" key="1">
    <citation type="submission" date="2021-05" db="EMBL/GenBank/DDBJ databases">
        <authorList>
            <person name="Khan N."/>
        </authorList>
    </citation>
    <scope>NUCLEOTIDE SEQUENCE</scope>
</reference>